<evidence type="ECO:0000313" key="2">
    <source>
        <dbReference type="Proteomes" id="UP001470230"/>
    </source>
</evidence>
<proteinExistence type="predicted"/>
<accession>A0ABR2GU68</accession>
<evidence type="ECO:0000313" key="1">
    <source>
        <dbReference type="EMBL" id="KAK8837198.1"/>
    </source>
</evidence>
<organism evidence="1 2">
    <name type="scientific">Tritrichomonas musculus</name>
    <dbReference type="NCBI Taxonomy" id="1915356"/>
    <lineage>
        <taxon>Eukaryota</taxon>
        <taxon>Metamonada</taxon>
        <taxon>Parabasalia</taxon>
        <taxon>Tritrichomonadida</taxon>
        <taxon>Tritrichomonadidae</taxon>
        <taxon>Tritrichomonas</taxon>
    </lineage>
</organism>
<dbReference type="Proteomes" id="UP001470230">
    <property type="component" value="Unassembled WGS sequence"/>
</dbReference>
<protein>
    <submittedName>
        <fullName evidence="1">Uncharacterized protein</fullName>
    </submittedName>
</protein>
<comment type="caution">
    <text evidence="1">The sequence shown here is derived from an EMBL/GenBank/DDBJ whole genome shotgun (WGS) entry which is preliminary data.</text>
</comment>
<name>A0ABR2GU68_9EUKA</name>
<keyword evidence="2" id="KW-1185">Reference proteome</keyword>
<sequence>MATRSNRAIFVCDACMDRCADCGQVKKDLHKTSSFPPICNSCASAYNNSKCVLCGGKLGSTKIRVHRCAACAKEDKKCFKCGTAFK</sequence>
<dbReference type="EMBL" id="JAPFFF010000060">
    <property type="protein sequence ID" value="KAK8837198.1"/>
    <property type="molecule type" value="Genomic_DNA"/>
</dbReference>
<reference evidence="1 2" key="1">
    <citation type="submission" date="2024-04" db="EMBL/GenBank/DDBJ databases">
        <title>Tritrichomonas musculus Genome.</title>
        <authorList>
            <person name="Alves-Ferreira E."/>
            <person name="Grigg M."/>
            <person name="Lorenzi H."/>
            <person name="Galac M."/>
        </authorList>
    </citation>
    <scope>NUCLEOTIDE SEQUENCE [LARGE SCALE GENOMIC DNA]</scope>
    <source>
        <strain evidence="1 2">EAF2021</strain>
    </source>
</reference>
<gene>
    <name evidence="1" type="ORF">M9Y10_036624</name>
</gene>